<accession>A0ABW0S4G3</accession>
<dbReference type="RefSeq" id="WP_379776694.1">
    <property type="nucleotide sequence ID" value="NZ_JBHSMZ010000026.1"/>
</dbReference>
<dbReference type="SUPFAM" id="SSF47741">
    <property type="entry name" value="CO dehydrogenase ISP C-domain like"/>
    <property type="match status" value="1"/>
</dbReference>
<dbReference type="PANTHER" id="PTHR45331">
    <property type="entry name" value="OXIDOREDUCTASE, IRON-SULPHUR BINDING SUBUNIT-RELATED-RELATED"/>
    <property type="match status" value="1"/>
</dbReference>
<evidence type="ECO:0000256" key="2">
    <source>
        <dbReference type="ARBA" id="ARBA00023002"/>
    </source>
</evidence>
<protein>
    <submittedName>
        <fullName evidence="6">2Fe-2S iron-sulfur cluster-binding protein</fullName>
    </submittedName>
</protein>
<name>A0ABW0S4G3_9BURK</name>
<dbReference type="Gene3D" id="1.10.150.120">
    <property type="entry name" value="[2Fe-2S]-binding domain"/>
    <property type="match status" value="1"/>
</dbReference>
<keyword evidence="7" id="KW-1185">Reference proteome</keyword>
<dbReference type="CDD" id="cd00207">
    <property type="entry name" value="fer2"/>
    <property type="match status" value="1"/>
</dbReference>
<dbReference type="Pfam" id="PF01799">
    <property type="entry name" value="Fer2_2"/>
    <property type="match status" value="1"/>
</dbReference>
<dbReference type="EMBL" id="JBHSMZ010000026">
    <property type="protein sequence ID" value="MFC5551881.1"/>
    <property type="molecule type" value="Genomic_DNA"/>
</dbReference>
<dbReference type="InterPro" id="IPR036884">
    <property type="entry name" value="2Fe-2S-bd_dom_sf"/>
</dbReference>
<dbReference type="InterPro" id="IPR012675">
    <property type="entry name" value="Beta-grasp_dom_sf"/>
</dbReference>
<feature type="domain" description="2Fe-2S ferredoxin-type" evidence="5">
    <location>
        <begin position="23"/>
        <end position="99"/>
    </location>
</feature>
<dbReference type="InterPro" id="IPR002888">
    <property type="entry name" value="2Fe-2S-bd"/>
</dbReference>
<evidence type="ECO:0000256" key="4">
    <source>
        <dbReference type="SAM" id="MobiDB-lite"/>
    </source>
</evidence>
<dbReference type="PROSITE" id="PS00197">
    <property type="entry name" value="2FE2S_FER_1"/>
    <property type="match status" value="1"/>
</dbReference>
<dbReference type="InterPro" id="IPR036010">
    <property type="entry name" value="2Fe-2S_ferredoxin-like_sf"/>
</dbReference>
<evidence type="ECO:0000313" key="6">
    <source>
        <dbReference type="EMBL" id="MFC5551881.1"/>
    </source>
</evidence>
<comment type="caution">
    <text evidence="6">The sequence shown here is derived from an EMBL/GenBank/DDBJ whole genome shotgun (WGS) entry which is preliminary data.</text>
</comment>
<keyword evidence="1" id="KW-0479">Metal-binding</keyword>
<organism evidence="6 7">
    <name type="scientific">Massilia aerilata</name>
    <dbReference type="NCBI Taxonomy" id="453817"/>
    <lineage>
        <taxon>Bacteria</taxon>
        <taxon>Pseudomonadati</taxon>
        <taxon>Pseudomonadota</taxon>
        <taxon>Betaproteobacteria</taxon>
        <taxon>Burkholderiales</taxon>
        <taxon>Oxalobacteraceae</taxon>
        <taxon>Telluria group</taxon>
        <taxon>Massilia</taxon>
    </lineage>
</organism>
<gene>
    <name evidence="6" type="ORF">ACFPO9_25460</name>
</gene>
<proteinExistence type="predicted"/>
<keyword evidence="3" id="KW-0408">Iron</keyword>
<dbReference type="InterPro" id="IPR001041">
    <property type="entry name" value="2Fe-2S_ferredoxin-type"/>
</dbReference>
<sequence length="191" mass="20805">MPQDEQRLGGQNAEPQASYAPPQPLLLRINGAEHQLHIEARVTLLDALREVLHLTGTKKGCDRGQCGACTVLVDGQRINSCLTLAVMHDGREITTVEGLGRQDQPHPMQQAFMDCDGFQCGYCTPGQVCSAVALLDEIKQRQASAVTEGEQLEPASLSEDEIRERMSGNLCRCGAYPNIVKAIHSVVLRQA</sequence>
<dbReference type="InterPro" id="IPR006058">
    <property type="entry name" value="2Fe2S_fd_BS"/>
</dbReference>
<dbReference type="Gene3D" id="3.10.20.30">
    <property type="match status" value="1"/>
</dbReference>
<evidence type="ECO:0000256" key="1">
    <source>
        <dbReference type="ARBA" id="ARBA00022723"/>
    </source>
</evidence>
<dbReference type="Pfam" id="PF00111">
    <property type="entry name" value="Fer2"/>
    <property type="match status" value="1"/>
</dbReference>
<evidence type="ECO:0000256" key="3">
    <source>
        <dbReference type="ARBA" id="ARBA00023004"/>
    </source>
</evidence>
<dbReference type="PROSITE" id="PS51085">
    <property type="entry name" value="2FE2S_FER_2"/>
    <property type="match status" value="1"/>
</dbReference>
<feature type="region of interest" description="Disordered" evidence="4">
    <location>
        <begin position="1"/>
        <end position="20"/>
    </location>
</feature>
<reference evidence="7" key="1">
    <citation type="journal article" date="2019" name="Int. J. Syst. Evol. Microbiol.">
        <title>The Global Catalogue of Microorganisms (GCM) 10K type strain sequencing project: providing services to taxonomists for standard genome sequencing and annotation.</title>
        <authorList>
            <consortium name="The Broad Institute Genomics Platform"/>
            <consortium name="The Broad Institute Genome Sequencing Center for Infectious Disease"/>
            <person name="Wu L."/>
            <person name="Ma J."/>
        </authorList>
    </citation>
    <scope>NUCLEOTIDE SEQUENCE [LARGE SCALE GENOMIC DNA]</scope>
    <source>
        <strain evidence="7">CGMCC 4.5798</strain>
    </source>
</reference>
<dbReference type="InterPro" id="IPR052914">
    <property type="entry name" value="Aldehyde_Oxdr_Iron-Sulfur"/>
</dbReference>
<evidence type="ECO:0000313" key="7">
    <source>
        <dbReference type="Proteomes" id="UP001596086"/>
    </source>
</evidence>
<dbReference type="Proteomes" id="UP001596086">
    <property type="component" value="Unassembled WGS sequence"/>
</dbReference>
<evidence type="ECO:0000259" key="5">
    <source>
        <dbReference type="PROSITE" id="PS51085"/>
    </source>
</evidence>
<dbReference type="SUPFAM" id="SSF54292">
    <property type="entry name" value="2Fe-2S ferredoxin-like"/>
    <property type="match status" value="1"/>
</dbReference>
<keyword evidence="2" id="KW-0560">Oxidoreductase</keyword>